<gene>
    <name evidence="3" type="ORF">FHL15_006235</name>
</gene>
<dbReference type="GO" id="GO:0006048">
    <property type="term" value="P:UDP-N-acetylglucosamine biosynthetic process"/>
    <property type="evidence" value="ECO:0007669"/>
    <property type="project" value="UniProtKB-UniPathway"/>
</dbReference>
<name>A0A553HY24_9PEZI</name>
<dbReference type="CDD" id="cd04301">
    <property type="entry name" value="NAT_SF"/>
    <property type="match status" value="1"/>
</dbReference>
<dbReference type="AlphaFoldDB" id="A0A553HY24"/>
<dbReference type="PROSITE" id="PS51186">
    <property type="entry name" value="GNAT"/>
    <property type="match status" value="1"/>
</dbReference>
<dbReference type="EMBL" id="VFLP01000033">
    <property type="protein sequence ID" value="TRX92829.1"/>
    <property type="molecule type" value="Genomic_DNA"/>
</dbReference>
<dbReference type="OrthoDB" id="329272at2759"/>
<sequence>MGTPFITLLEPTKLDGYNPQLPHNMQAPHIPAPFKDAMEVRERVFVEEQGCPLEFEHDADDARSCHWIMYASVNTTTEPEQRDPHTLDVVRPRRSITQTVPIGTLRIVPFPHPPHPPDGARYVGGVLQDGSGNNSHPEQNGDGKLEESRSFNGNGNDSGNGLAAPRRHRGMSLVDERRMSAPMPYGADRQTDFHDGKESYVKLGRVAVLSEYRGRGIADQLWNAARQWLEQNPAFFNPSVKEWGMDVMKVDNTRDVPEWNGLVCVHAQEPVVKVYERWGFRLDRGMGKFYEENIPHVGMWTRLKIRVSEPTVYISGHR</sequence>
<dbReference type="InterPro" id="IPR016181">
    <property type="entry name" value="Acyl_CoA_acyltransferase"/>
</dbReference>
<dbReference type="GO" id="GO:0016747">
    <property type="term" value="F:acyltransferase activity, transferring groups other than amino-acyl groups"/>
    <property type="evidence" value="ECO:0007669"/>
    <property type="project" value="InterPro"/>
</dbReference>
<evidence type="ECO:0000313" key="4">
    <source>
        <dbReference type="Proteomes" id="UP000319160"/>
    </source>
</evidence>
<accession>A0A553HY24</accession>
<dbReference type="Proteomes" id="UP000319160">
    <property type="component" value="Unassembled WGS sequence"/>
</dbReference>
<evidence type="ECO:0000259" key="2">
    <source>
        <dbReference type="PROSITE" id="PS51186"/>
    </source>
</evidence>
<feature type="domain" description="N-acetyltransferase" evidence="2">
    <location>
        <begin position="200"/>
        <end position="304"/>
    </location>
</feature>
<dbReference type="InterPro" id="IPR000182">
    <property type="entry name" value="GNAT_dom"/>
</dbReference>
<evidence type="ECO:0000313" key="3">
    <source>
        <dbReference type="EMBL" id="TRX92829.1"/>
    </source>
</evidence>
<dbReference type="Pfam" id="PF00583">
    <property type="entry name" value="Acetyltransf_1"/>
    <property type="match status" value="1"/>
</dbReference>
<protein>
    <recommendedName>
        <fullName evidence="2">N-acetyltransferase domain-containing protein</fullName>
    </recommendedName>
</protein>
<keyword evidence="4" id="KW-1185">Reference proteome</keyword>
<dbReference type="SUPFAM" id="SSF55729">
    <property type="entry name" value="Acyl-CoA N-acyltransferases (Nat)"/>
    <property type="match status" value="2"/>
</dbReference>
<dbReference type="Gene3D" id="3.40.630.30">
    <property type="match status" value="1"/>
</dbReference>
<organism evidence="3 4">
    <name type="scientific">Xylaria flabelliformis</name>
    <dbReference type="NCBI Taxonomy" id="2512241"/>
    <lineage>
        <taxon>Eukaryota</taxon>
        <taxon>Fungi</taxon>
        <taxon>Dikarya</taxon>
        <taxon>Ascomycota</taxon>
        <taxon>Pezizomycotina</taxon>
        <taxon>Sordariomycetes</taxon>
        <taxon>Xylariomycetidae</taxon>
        <taxon>Xylariales</taxon>
        <taxon>Xylariaceae</taxon>
        <taxon>Xylaria</taxon>
    </lineage>
</organism>
<evidence type="ECO:0000256" key="1">
    <source>
        <dbReference type="SAM" id="MobiDB-lite"/>
    </source>
</evidence>
<feature type="compositionally biased region" description="Low complexity" evidence="1">
    <location>
        <begin position="152"/>
        <end position="161"/>
    </location>
</feature>
<feature type="compositionally biased region" description="Basic and acidic residues" evidence="1">
    <location>
        <begin position="139"/>
        <end position="149"/>
    </location>
</feature>
<proteinExistence type="predicted"/>
<feature type="region of interest" description="Disordered" evidence="1">
    <location>
        <begin position="106"/>
        <end position="168"/>
    </location>
</feature>
<dbReference type="STRING" id="2512241.A0A553HY24"/>
<reference evidence="4" key="1">
    <citation type="submission" date="2019-06" db="EMBL/GenBank/DDBJ databases">
        <title>Draft genome sequence of the griseofulvin-producing fungus Xylaria cubensis strain G536.</title>
        <authorList>
            <person name="Mead M.E."/>
            <person name="Raja H.A."/>
            <person name="Steenwyk J.L."/>
            <person name="Knowles S.L."/>
            <person name="Oberlies N.H."/>
            <person name="Rokas A."/>
        </authorList>
    </citation>
    <scope>NUCLEOTIDE SEQUENCE [LARGE SCALE GENOMIC DNA]</scope>
    <source>
        <strain evidence="4">G536</strain>
    </source>
</reference>
<comment type="caution">
    <text evidence="3">The sequence shown here is derived from an EMBL/GenBank/DDBJ whole genome shotgun (WGS) entry which is preliminary data.</text>
</comment>
<dbReference type="UniPathway" id="UPA00113">
    <property type="reaction ID" value="UER00529"/>
</dbReference>